<accession>A0A8J4H8W1</accession>
<evidence type="ECO:0000256" key="3">
    <source>
        <dbReference type="ARBA" id="ARBA00022884"/>
    </source>
</evidence>
<evidence type="ECO:0000256" key="2">
    <source>
        <dbReference type="ARBA" id="ARBA00022795"/>
    </source>
</evidence>
<keyword evidence="3" id="KW-0694">RNA-binding</keyword>
<evidence type="ECO:0000313" key="4">
    <source>
        <dbReference type="EMBL" id="HGC42032.1"/>
    </source>
</evidence>
<protein>
    <submittedName>
        <fullName evidence="4">Flagellar biosynthesis repressor FlbT</fullName>
    </submittedName>
</protein>
<keyword evidence="1" id="KW-0678">Repressor</keyword>
<dbReference type="Pfam" id="PF07378">
    <property type="entry name" value="FlbT"/>
    <property type="match status" value="1"/>
</dbReference>
<dbReference type="GO" id="GO:0048027">
    <property type="term" value="F:mRNA 5'-UTR binding"/>
    <property type="evidence" value="ECO:0007669"/>
    <property type="project" value="InterPro"/>
</dbReference>
<organism evidence="4">
    <name type="scientific">Acidicaldus sp</name>
    <dbReference type="NCBI Taxonomy" id="1872105"/>
    <lineage>
        <taxon>Bacteria</taxon>
        <taxon>Pseudomonadati</taxon>
        <taxon>Pseudomonadota</taxon>
        <taxon>Alphaproteobacteria</taxon>
        <taxon>Acetobacterales</taxon>
        <taxon>Acetobacteraceae</taxon>
        <taxon>Acidicaldus</taxon>
    </lineage>
</organism>
<comment type="caution">
    <text evidence="4">The sequence shown here is derived from an EMBL/GenBank/DDBJ whole genome shotgun (WGS) entry which is preliminary data.</text>
</comment>
<keyword evidence="4" id="KW-0969">Cilium</keyword>
<keyword evidence="4" id="KW-0282">Flagellum</keyword>
<reference evidence="4" key="1">
    <citation type="journal article" date="2020" name="mSystems">
        <title>Genome- and Community-Level Interaction Insights into Carbon Utilization and Element Cycling Functions of Hydrothermarchaeota in Hydrothermal Sediment.</title>
        <authorList>
            <person name="Zhou Z."/>
            <person name="Liu Y."/>
            <person name="Xu W."/>
            <person name="Pan J."/>
            <person name="Luo Z.H."/>
            <person name="Li M."/>
        </authorList>
    </citation>
    <scope>NUCLEOTIDE SEQUENCE</scope>
    <source>
        <strain evidence="4">SpSt-997</strain>
    </source>
</reference>
<dbReference type="GO" id="GO:1902209">
    <property type="term" value="P:negative regulation of bacterial-type flagellum assembly"/>
    <property type="evidence" value="ECO:0007669"/>
    <property type="project" value="InterPro"/>
</dbReference>
<keyword evidence="4" id="KW-0966">Cell projection</keyword>
<evidence type="ECO:0000256" key="1">
    <source>
        <dbReference type="ARBA" id="ARBA00022491"/>
    </source>
</evidence>
<dbReference type="AlphaFoldDB" id="A0A8J4H8W1"/>
<sequence>MSNLILELRQGEMMIVNGAAIRFRNKTRIELAARARFLFGKQIMPPQQANTPARRIYFALQTAYIGTEAEREQGLADARVLINEFQAATTSNLAREILNRALALAEADDCYQALRLARRVISHEDAVLAPPPKEAEGSPAAR</sequence>
<dbReference type="EMBL" id="DTQM01000047">
    <property type="protein sequence ID" value="HGC42032.1"/>
    <property type="molecule type" value="Genomic_DNA"/>
</dbReference>
<dbReference type="InterPro" id="IPR009967">
    <property type="entry name" value="Flagellum_FlbT"/>
</dbReference>
<name>A0A8J4H8W1_9PROT</name>
<gene>
    <name evidence="4" type="ORF">ENY07_02250</name>
</gene>
<proteinExistence type="predicted"/>
<dbReference type="GO" id="GO:0006402">
    <property type="term" value="P:mRNA catabolic process"/>
    <property type="evidence" value="ECO:0007669"/>
    <property type="project" value="InterPro"/>
</dbReference>
<keyword evidence="2" id="KW-1005">Bacterial flagellum biogenesis</keyword>
<dbReference type="GO" id="GO:0044781">
    <property type="term" value="P:bacterial-type flagellum organization"/>
    <property type="evidence" value="ECO:0007669"/>
    <property type="project" value="UniProtKB-KW"/>
</dbReference>